<dbReference type="EMBL" id="PJNH01000003">
    <property type="protein sequence ID" value="PKR77475.1"/>
    <property type="molecule type" value="Genomic_DNA"/>
</dbReference>
<sequence>MDPLIIALAFFAGIILLLFFGPPLKMMQWTSRGVIKVVIGALLIFFVNVFGAMFGLHIPINLVTSIVVGFLGNFGLGSLVAIHLFILP</sequence>
<dbReference type="NCBIfam" id="TIGR02862">
    <property type="entry name" value="spore_BofA"/>
    <property type="match status" value="1"/>
</dbReference>
<evidence type="ECO:0000313" key="3">
    <source>
        <dbReference type="Proteomes" id="UP000243524"/>
    </source>
</evidence>
<organism evidence="2 3">
    <name type="scientific">Halalkalibacillus sediminis</name>
    <dbReference type="NCBI Taxonomy" id="2018042"/>
    <lineage>
        <taxon>Bacteria</taxon>
        <taxon>Bacillati</taxon>
        <taxon>Bacillota</taxon>
        <taxon>Bacilli</taxon>
        <taxon>Bacillales</taxon>
        <taxon>Bacillaceae</taxon>
        <taxon>Halalkalibacillus</taxon>
    </lineage>
</organism>
<accession>A0A2I0QSZ8</accession>
<name>A0A2I0QSZ8_9BACI</name>
<dbReference type="InterPro" id="IPR010001">
    <property type="entry name" value="BofA"/>
</dbReference>
<evidence type="ECO:0000256" key="1">
    <source>
        <dbReference type="SAM" id="Phobius"/>
    </source>
</evidence>
<feature type="transmembrane region" description="Helical" evidence="1">
    <location>
        <begin position="62"/>
        <end position="87"/>
    </location>
</feature>
<proteinExistence type="predicted"/>
<dbReference type="Proteomes" id="UP000243524">
    <property type="component" value="Unassembled WGS sequence"/>
</dbReference>
<dbReference type="AlphaFoldDB" id="A0A2I0QSZ8"/>
<keyword evidence="1" id="KW-1133">Transmembrane helix</keyword>
<dbReference type="RefSeq" id="WP_101332303.1">
    <property type="nucleotide sequence ID" value="NZ_PJNH01000003.1"/>
</dbReference>
<keyword evidence="1" id="KW-0472">Membrane</keyword>
<feature type="transmembrane region" description="Helical" evidence="1">
    <location>
        <begin position="34"/>
        <end position="56"/>
    </location>
</feature>
<keyword evidence="3" id="KW-1185">Reference proteome</keyword>
<dbReference type="OrthoDB" id="2692225at2"/>
<dbReference type="Pfam" id="PF07441">
    <property type="entry name" value="BofA"/>
    <property type="match status" value="1"/>
</dbReference>
<gene>
    <name evidence="2" type="ORF">CEY16_12175</name>
</gene>
<evidence type="ECO:0000313" key="2">
    <source>
        <dbReference type="EMBL" id="PKR77475.1"/>
    </source>
</evidence>
<protein>
    <submittedName>
        <fullName evidence="2">Transcriptional regulator</fullName>
    </submittedName>
</protein>
<reference evidence="2 3" key="1">
    <citation type="submission" date="2017-06" db="EMBL/GenBank/DDBJ databases">
        <title>the draft geome sequence of Illustriluteabacillus marina B3227.</title>
        <authorList>
            <person name="He R.-H."/>
            <person name="Du Z.-J."/>
        </authorList>
    </citation>
    <scope>NUCLEOTIDE SEQUENCE [LARGE SCALE GENOMIC DNA]</scope>
    <source>
        <strain evidence="2 3">B3227</strain>
    </source>
</reference>
<keyword evidence="1" id="KW-0812">Transmembrane</keyword>
<feature type="transmembrane region" description="Helical" evidence="1">
    <location>
        <begin position="6"/>
        <end position="22"/>
    </location>
</feature>
<comment type="caution">
    <text evidence="2">The sequence shown here is derived from an EMBL/GenBank/DDBJ whole genome shotgun (WGS) entry which is preliminary data.</text>
</comment>